<comment type="similarity">
    <text evidence="3">Belongs to the cytochrome c oxidase subunit 6c family.</text>
</comment>
<evidence type="ECO:0000313" key="9">
    <source>
        <dbReference type="EMBL" id="KZC12185.1"/>
    </source>
</evidence>
<dbReference type="InterPro" id="IPR051389">
    <property type="entry name" value="Cytochrome_c_oxidase_VIc"/>
</dbReference>
<evidence type="ECO:0000256" key="4">
    <source>
        <dbReference type="ARBA" id="ARBA00022692"/>
    </source>
</evidence>
<evidence type="ECO:0000256" key="6">
    <source>
        <dbReference type="ARBA" id="ARBA00022989"/>
    </source>
</evidence>
<dbReference type="PANTHER" id="PTHR48416">
    <property type="entry name" value="CYTOCHROME C OXIDASE SUBUNIT 6C"/>
    <property type="match status" value="1"/>
</dbReference>
<comment type="subcellular location">
    <subcellularLocation>
        <location evidence="1">Mitochondrion inner membrane</location>
        <topology evidence="1">Single-pass membrane protein</topology>
    </subcellularLocation>
</comment>
<keyword evidence="4" id="KW-0812">Transmembrane</keyword>
<keyword evidence="5" id="KW-0999">Mitochondrion inner membrane</keyword>
<evidence type="ECO:0000256" key="2">
    <source>
        <dbReference type="ARBA" id="ARBA00004673"/>
    </source>
</evidence>
<reference evidence="9 10" key="1">
    <citation type="submission" date="2015-07" db="EMBL/GenBank/DDBJ databases">
        <title>The genome of Dufourea novaeangliae.</title>
        <authorList>
            <person name="Pan H."/>
            <person name="Kapheim K."/>
        </authorList>
    </citation>
    <scope>NUCLEOTIDE SEQUENCE [LARGE SCALE GENOMIC DNA]</scope>
    <source>
        <strain evidence="9">0120121106</strain>
        <tissue evidence="9">Whole body</tissue>
    </source>
</reference>
<accession>A0A154PK17</accession>
<evidence type="ECO:0000256" key="7">
    <source>
        <dbReference type="ARBA" id="ARBA00023128"/>
    </source>
</evidence>
<dbReference type="AlphaFoldDB" id="A0A154PK17"/>
<dbReference type="Gene3D" id="4.10.93.10">
    <property type="entry name" value="Mitochondrial cytochrome c oxidase subunit VIc/VIIs"/>
    <property type="match status" value="1"/>
</dbReference>
<proteinExistence type="inferred from homology"/>
<protein>
    <submittedName>
        <fullName evidence="9">Cytochrome c oxidase subunit 6C</fullName>
    </submittedName>
</protein>
<dbReference type="GO" id="GO:0005743">
    <property type="term" value="C:mitochondrial inner membrane"/>
    <property type="evidence" value="ECO:0007669"/>
    <property type="project" value="UniProtKB-SubCell"/>
</dbReference>
<dbReference type="Proteomes" id="UP000076502">
    <property type="component" value="Unassembled WGS sequence"/>
</dbReference>
<evidence type="ECO:0000313" key="10">
    <source>
        <dbReference type="Proteomes" id="UP000076502"/>
    </source>
</evidence>
<keyword evidence="8" id="KW-0472">Membrane</keyword>
<dbReference type="Pfam" id="PF02937">
    <property type="entry name" value="COX6C"/>
    <property type="match status" value="1"/>
</dbReference>
<evidence type="ECO:0000256" key="1">
    <source>
        <dbReference type="ARBA" id="ARBA00004434"/>
    </source>
</evidence>
<keyword evidence="6" id="KW-1133">Transmembrane helix</keyword>
<feature type="non-terminal residue" evidence="9">
    <location>
        <position position="73"/>
    </location>
</feature>
<name>A0A154PK17_DUFNO</name>
<keyword evidence="7" id="KW-0496">Mitochondrion</keyword>
<keyword evidence="10" id="KW-1185">Reference proteome</keyword>
<evidence type="ECO:0000256" key="3">
    <source>
        <dbReference type="ARBA" id="ARBA00007204"/>
    </source>
</evidence>
<dbReference type="SUPFAM" id="SSF81415">
    <property type="entry name" value="Mitochondrial cytochrome c oxidase subunit VIc"/>
    <property type="match status" value="1"/>
</dbReference>
<dbReference type="InterPro" id="IPR037169">
    <property type="entry name" value="Cytochrome_c_oxidase_VIc_sf"/>
</dbReference>
<dbReference type="STRING" id="178035.A0A154PK17"/>
<dbReference type="PANTHER" id="PTHR48416:SF1">
    <property type="entry name" value="CYTOCHROME C OXIDASE SUBUNIT 6C"/>
    <property type="match status" value="1"/>
</dbReference>
<sequence length="73" mass="8187">MSQAHLAKPQLRHLHRTHATKSLLIMSVISLTAGFLYKALVSDPAAKRVEDFYKSYDPEASLKRMNDAGLMQS</sequence>
<gene>
    <name evidence="9" type="ORF">WN55_03913</name>
</gene>
<comment type="pathway">
    <text evidence="2">Energy metabolism; oxidative phosphorylation.</text>
</comment>
<evidence type="ECO:0000256" key="8">
    <source>
        <dbReference type="ARBA" id="ARBA00023136"/>
    </source>
</evidence>
<dbReference type="EMBL" id="KQ434939">
    <property type="protein sequence ID" value="KZC12185.1"/>
    <property type="molecule type" value="Genomic_DNA"/>
</dbReference>
<evidence type="ECO:0000256" key="5">
    <source>
        <dbReference type="ARBA" id="ARBA00022792"/>
    </source>
</evidence>
<organism evidence="9 10">
    <name type="scientific">Dufourea novaeangliae</name>
    <name type="common">Sweat bee</name>
    <dbReference type="NCBI Taxonomy" id="178035"/>
    <lineage>
        <taxon>Eukaryota</taxon>
        <taxon>Metazoa</taxon>
        <taxon>Ecdysozoa</taxon>
        <taxon>Arthropoda</taxon>
        <taxon>Hexapoda</taxon>
        <taxon>Insecta</taxon>
        <taxon>Pterygota</taxon>
        <taxon>Neoptera</taxon>
        <taxon>Endopterygota</taxon>
        <taxon>Hymenoptera</taxon>
        <taxon>Apocrita</taxon>
        <taxon>Aculeata</taxon>
        <taxon>Apoidea</taxon>
        <taxon>Anthophila</taxon>
        <taxon>Halictidae</taxon>
        <taxon>Rophitinae</taxon>
        <taxon>Dufourea</taxon>
    </lineage>
</organism>
<dbReference type="InterPro" id="IPR034884">
    <property type="entry name" value="Cytochrome_c_oxidase_VIc/VIIs"/>
</dbReference>
<dbReference type="OrthoDB" id="10051322at2759"/>